<proteinExistence type="predicted"/>
<dbReference type="SMART" id="SM00494">
    <property type="entry name" value="ChtBD2"/>
    <property type="match status" value="3"/>
</dbReference>
<dbReference type="Proteomes" id="UP001186944">
    <property type="component" value="Unassembled WGS sequence"/>
</dbReference>
<accession>A0AA89BK57</accession>
<dbReference type="GO" id="GO:0008061">
    <property type="term" value="F:chitin binding"/>
    <property type="evidence" value="ECO:0007669"/>
    <property type="project" value="InterPro"/>
</dbReference>
<feature type="non-terminal residue" evidence="2">
    <location>
        <position position="1"/>
    </location>
</feature>
<keyword evidence="3" id="KW-1185">Reference proteome</keyword>
<feature type="domain" description="Chitin-binding type-2" evidence="1">
    <location>
        <begin position="6"/>
        <end position="70"/>
    </location>
</feature>
<evidence type="ECO:0000313" key="2">
    <source>
        <dbReference type="EMBL" id="KAK3084037.1"/>
    </source>
</evidence>
<sequence length="325" mass="36361">DTTTFSALCVNSVFIDGIGFNSYPGFCNKVVQCFQYQGRHVAVLRDCPAGYFWHQEQALCRQPAEVPCYDDPCLNFGVYTYNRTGGCASFYTCEYGISVPTCCKKGFRFDGVDCIPDPTCTDRCVTPTELENRLRYAACKFMPDQHNPYGYVTMEHNGLRIRACPRGTVFSARQCGCTRVRGCSPQFFMDFNHGFNEMSGSNMASQSDNVVINSGAAEFDGTGRITIWGYMDRELGDKFAIRLRFKQTGSKTGFQSIVSNCGMTGAATIEIAVENGNVIFLAKSKEFAETTVINKPMRVSKDDFLYEKSQALIHFTREEYTFSGQ</sequence>
<dbReference type="InterPro" id="IPR036508">
    <property type="entry name" value="Chitin-bd_dom_sf"/>
</dbReference>
<reference evidence="2" key="1">
    <citation type="submission" date="2019-08" db="EMBL/GenBank/DDBJ databases">
        <title>The improved chromosome-level genome for the pearl oyster Pinctada fucata martensii using PacBio sequencing and Hi-C.</title>
        <authorList>
            <person name="Zheng Z."/>
        </authorList>
    </citation>
    <scope>NUCLEOTIDE SEQUENCE</scope>
    <source>
        <strain evidence="2">ZZ-2019</strain>
        <tissue evidence="2">Adductor muscle</tissue>
    </source>
</reference>
<evidence type="ECO:0000313" key="3">
    <source>
        <dbReference type="Proteomes" id="UP001186944"/>
    </source>
</evidence>
<evidence type="ECO:0000259" key="1">
    <source>
        <dbReference type="PROSITE" id="PS50940"/>
    </source>
</evidence>
<gene>
    <name evidence="2" type="ORF">FSP39_007119</name>
</gene>
<organism evidence="2 3">
    <name type="scientific">Pinctada imbricata</name>
    <name type="common">Atlantic pearl-oyster</name>
    <name type="synonym">Pinctada martensii</name>
    <dbReference type="NCBI Taxonomy" id="66713"/>
    <lineage>
        <taxon>Eukaryota</taxon>
        <taxon>Metazoa</taxon>
        <taxon>Spiralia</taxon>
        <taxon>Lophotrochozoa</taxon>
        <taxon>Mollusca</taxon>
        <taxon>Bivalvia</taxon>
        <taxon>Autobranchia</taxon>
        <taxon>Pteriomorphia</taxon>
        <taxon>Pterioida</taxon>
        <taxon>Pterioidea</taxon>
        <taxon>Pteriidae</taxon>
        <taxon>Pinctada</taxon>
    </lineage>
</organism>
<name>A0AA89BK57_PINIB</name>
<comment type="caution">
    <text evidence="2">The sequence shown here is derived from an EMBL/GenBank/DDBJ whole genome shotgun (WGS) entry which is preliminary data.</text>
</comment>
<dbReference type="SUPFAM" id="SSF57625">
    <property type="entry name" value="Invertebrate chitin-binding proteins"/>
    <property type="match status" value="1"/>
</dbReference>
<dbReference type="EMBL" id="VSWD01000013">
    <property type="protein sequence ID" value="KAK3084037.1"/>
    <property type="molecule type" value="Genomic_DNA"/>
</dbReference>
<protein>
    <recommendedName>
        <fullName evidence="1">Chitin-binding type-2 domain-containing protein</fullName>
    </recommendedName>
</protein>
<dbReference type="AlphaFoldDB" id="A0AA89BK57"/>
<dbReference type="PROSITE" id="PS50940">
    <property type="entry name" value="CHIT_BIND_II"/>
    <property type="match status" value="1"/>
</dbReference>
<dbReference type="InterPro" id="IPR002557">
    <property type="entry name" value="Chitin-bd_dom"/>
</dbReference>
<dbReference type="GO" id="GO:0005576">
    <property type="term" value="C:extracellular region"/>
    <property type="evidence" value="ECO:0007669"/>
    <property type="project" value="InterPro"/>
</dbReference>